<dbReference type="GO" id="GO:0000160">
    <property type="term" value="P:phosphorelay signal transduction system"/>
    <property type="evidence" value="ECO:0007669"/>
    <property type="project" value="InterPro"/>
</dbReference>
<reference evidence="9" key="2">
    <citation type="submission" date="2014-07" db="EMBL/GenBank/DDBJ databases">
        <title>Initial genome analysis of the psychrotolerant acidophile Acidithiobacillus ferrivorans CF27: insights into iron and sulfur oxidation pathways and into biofilm formation.</title>
        <authorList>
            <person name="Talla E."/>
            <person name="Hedrich S."/>
            <person name="Mangenot S."/>
            <person name="Ji B."/>
            <person name="Johnson D.B."/>
            <person name="Barbe V."/>
            <person name="Bonnefoy V."/>
        </authorList>
    </citation>
    <scope>NUCLEOTIDE SEQUENCE [LARGE SCALE GENOMIC DNA]</scope>
    <source>
        <strain evidence="9">CF27</strain>
    </source>
</reference>
<dbReference type="Gene3D" id="3.40.50.2300">
    <property type="match status" value="1"/>
</dbReference>
<dbReference type="SMART" id="SM00382">
    <property type="entry name" value="AAA"/>
    <property type="match status" value="1"/>
</dbReference>
<dbReference type="GO" id="GO:0043565">
    <property type="term" value="F:sequence-specific DNA binding"/>
    <property type="evidence" value="ECO:0007669"/>
    <property type="project" value="InterPro"/>
</dbReference>
<dbReference type="SUPFAM" id="SSF52540">
    <property type="entry name" value="P-loop containing nucleoside triphosphate hydrolases"/>
    <property type="match status" value="1"/>
</dbReference>
<evidence type="ECO:0000256" key="1">
    <source>
        <dbReference type="ARBA" id="ARBA00022741"/>
    </source>
</evidence>
<evidence type="ECO:0000313" key="11">
    <source>
        <dbReference type="Proteomes" id="UP000193925"/>
    </source>
</evidence>
<dbReference type="PROSITE" id="PS50110">
    <property type="entry name" value="RESPONSE_REGULATORY"/>
    <property type="match status" value="1"/>
</dbReference>
<keyword evidence="2" id="KW-0067">ATP-binding</keyword>
<dbReference type="SMART" id="SM00448">
    <property type="entry name" value="REC"/>
    <property type="match status" value="1"/>
</dbReference>
<dbReference type="EMBL" id="LT841305">
    <property type="protein sequence ID" value="SMH67276.1"/>
    <property type="molecule type" value="Genomic_DNA"/>
</dbReference>
<dbReference type="Pfam" id="PF00072">
    <property type="entry name" value="Response_reg"/>
    <property type="match status" value="1"/>
</dbReference>
<dbReference type="InterPro" id="IPR011006">
    <property type="entry name" value="CheY-like_superfamily"/>
</dbReference>
<evidence type="ECO:0000256" key="3">
    <source>
        <dbReference type="ARBA" id="ARBA00023015"/>
    </source>
</evidence>
<name>A0A060UM09_9PROT</name>
<dbReference type="InterPro" id="IPR025662">
    <property type="entry name" value="Sigma_54_int_dom_ATP-bd_1"/>
</dbReference>
<dbReference type="Pfam" id="PF02954">
    <property type="entry name" value="HTH_8"/>
    <property type="match status" value="1"/>
</dbReference>
<feature type="domain" description="Sigma-54 factor interaction" evidence="7">
    <location>
        <begin position="160"/>
        <end position="389"/>
    </location>
</feature>
<dbReference type="CDD" id="cd00009">
    <property type="entry name" value="AAA"/>
    <property type="match status" value="1"/>
</dbReference>
<dbReference type="Gene3D" id="3.40.50.300">
    <property type="entry name" value="P-loop containing nucleotide triphosphate hydrolases"/>
    <property type="match status" value="1"/>
</dbReference>
<evidence type="ECO:0000256" key="2">
    <source>
        <dbReference type="ARBA" id="ARBA00022840"/>
    </source>
</evidence>
<dbReference type="Gene3D" id="1.10.8.60">
    <property type="match status" value="1"/>
</dbReference>
<dbReference type="SUPFAM" id="SSF52172">
    <property type="entry name" value="CheY-like"/>
    <property type="match status" value="1"/>
</dbReference>
<dbReference type="InterPro" id="IPR002078">
    <property type="entry name" value="Sigma_54_int"/>
</dbReference>
<evidence type="ECO:0000313" key="10">
    <source>
        <dbReference type="EMBL" id="SMH67276.1"/>
    </source>
</evidence>
<dbReference type="SUPFAM" id="SSF46689">
    <property type="entry name" value="Homeodomain-like"/>
    <property type="match status" value="1"/>
</dbReference>
<dbReference type="InterPro" id="IPR002197">
    <property type="entry name" value="HTH_Fis"/>
</dbReference>
<dbReference type="PROSITE" id="PS00688">
    <property type="entry name" value="SIGMA54_INTERACT_3"/>
    <property type="match status" value="1"/>
</dbReference>
<keyword evidence="5" id="KW-0804">Transcription</keyword>
<dbReference type="AlphaFoldDB" id="A0A060UM09"/>
<organism evidence="9">
    <name type="scientific">Acidithiobacillus ferrivorans</name>
    <dbReference type="NCBI Taxonomy" id="160808"/>
    <lineage>
        <taxon>Bacteria</taxon>
        <taxon>Pseudomonadati</taxon>
        <taxon>Pseudomonadota</taxon>
        <taxon>Acidithiobacillia</taxon>
        <taxon>Acidithiobacillales</taxon>
        <taxon>Acidithiobacillaceae</taxon>
        <taxon>Acidithiobacillus</taxon>
    </lineage>
</organism>
<dbReference type="PANTHER" id="PTHR32071:SF116">
    <property type="entry name" value="TRANSCRIPTIONAL REGULATORY PROTEIN GLRR"/>
    <property type="match status" value="1"/>
</dbReference>
<proteinExistence type="predicted"/>
<dbReference type="InterPro" id="IPR027417">
    <property type="entry name" value="P-loop_NTPase"/>
</dbReference>
<dbReference type="InterPro" id="IPR003593">
    <property type="entry name" value="AAA+_ATPase"/>
</dbReference>
<dbReference type="FunFam" id="3.40.50.300:FF:000006">
    <property type="entry name" value="DNA-binding transcriptional regulator NtrC"/>
    <property type="match status" value="1"/>
</dbReference>
<dbReference type="InterPro" id="IPR001789">
    <property type="entry name" value="Sig_transdc_resp-reg_receiver"/>
</dbReference>
<dbReference type="InterPro" id="IPR009057">
    <property type="entry name" value="Homeodomain-like_sf"/>
</dbReference>
<dbReference type="PROSITE" id="PS50045">
    <property type="entry name" value="SIGMA54_INTERACT_4"/>
    <property type="match status" value="1"/>
</dbReference>
<evidence type="ECO:0000259" key="8">
    <source>
        <dbReference type="PROSITE" id="PS50110"/>
    </source>
</evidence>
<keyword evidence="6" id="KW-0597">Phosphoprotein</keyword>
<keyword evidence="4" id="KW-0238">DNA-binding</keyword>
<keyword evidence="11" id="KW-1185">Reference proteome</keyword>
<dbReference type="PROSITE" id="PS00676">
    <property type="entry name" value="SIGMA54_INTERACT_2"/>
    <property type="match status" value="1"/>
</dbReference>
<reference evidence="10 11" key="3">
    <citation type="submission" date="2017-03" db="EMBL/GenBank/DDBJ databases">
        <authorList>
            <person name="Regsiter A."/>
            <person name="William W."/>
        </authorList>
    </citation>
    <scope>NUCLEOTIDE SEQUENCE [LARGE SCALE GENOMIC DNA]</scope>
    <source>
        <strain evidence="10">PRJEB5721</strain>
    </source>
</reference>
<dbReference type="Pfam" id="PF25601">
    <property type="entry name" value="AAA_lid_14"/>
    <property type="match status" value="1"/>
</dbReference>
<accession>A0A060UM09</accession>
<feature type="domain" description="Response regulatory" evidence="8">
    <location>
        <begin position="22"/>
        <end position="136"/>
    </location>
</feature>
<feature type="modified residue" description="4-aspartylphosphate" evidence="6">
    <location>
        <position position="71"/>
    </location>
</feature>
<keyword evidence="1" id="KW-0547">Nucleotide-binding</keyword>
<evidence type="ECO:0000313" key="9">
    <source>
        <dbReference type="EMBL" id="CDQ09475.1"/>
    </source>
</evidence>
<evidence type="ECO:0000259" key="7">
    <source>
        <dbReference type="PROSITE" id="PS50045"/>
    </source>
</evidence>
<sequence>MPKNLLTTTFSSGPKMPKLIPTILTIDDDPDFLRLLGLWLESEGYCVLASSDPAQGMQILHMERPDLVITDLRMPGMDGMAVLEAVQTLDPDLPVILLTAHGSIPNAVAAMRAQAFGYLSKPFSNEELQELTKAALVQRHASQETRKLRTALREQAGQSILHRSPAMAALVDELARIASSKASVFLSGESGSGKERVAHAIHDASPRCDGPFIAVNCGAIPAELAESELFGHVKGAFTGATQDHAGLIRSANGGTLFLDEIADLPLILQVKLLRVLQEGSLRPVGAKTEMTVDLRVISATHQDIHALTASGAFREDLYYRLHVIPLRVPSLSERAEDILLLAQHFLDRESQRLNRDILGFSPEALDKLMQRSWPGNVRELENVVTFAAAVTEKGWVAADTIPDTGRQGGQSAFPPLQDAKAAFERAYLENLLRATDGNISRAARIAGRHRTDLYKLMRKHSLAPQLFKGQEDRDEE</sequence>
<dbReference type="Proteomes" id="UP000193925">
    <property type="component" value="Chromosome AFERRI"/>
</dbReference>
<keyword evidence="3" id="KW-0805">Transcription regulation</keyword>
<evidence type="ECO:0000256" key="6">
    <source>
        <dbReference type="PROSITE-ProRule" id="PRU00169"/>
    </source>
</evidence>
<dbReference type="EMBL" id="CCCS020000023">
    <property type="protein sequence ID" value="CDQ09475.1"/>
    <property type="molecule type" value="Genomic_DNA"/>
</dbReference>
<protein>
    <submittedName>
        <fullName evidence="9">Transcriptional regulatory protein QseF</fullName>
    </submittedName>
</protein>
<dbReference type="PROSITE" id="PS00675">
    <property type="entry name" value="SIGMA54_INTERACT_1"/>
    <property type="match status" value="1"/>
</dbReference>
<gene>
    <name evidence="9" type="primary">qseF</name>
    <name evidence="9" type="ORF">AFERRI_30121</name>
    <name evidence="10" type="ORF">AFERRI_50477</name>
</gene>
<evidence type="ECO:0000256" key="5">
    <source>
        <dbReference type="ARBA" id="ARBA00023163"/>
    </source>
</evidence>
<dbReference type="PANTHER" id="PTHR32071">
    <property type="entry name" value="TRANSCRIPTIONAL REGULATORY PROTEIN"/>
    <property type="match status" value="1"/>
</dbReference>
<evidence type="ECO:0000256" key="4">
    <source>
        <dbReference type="ARBA" id="ARBA00023125"/>
    </source>
</evidence>
<dbReference type="Pfam" id="PF00158">
    <property type="entry name" value="Sigma54_activat"/>
    <property type="match status" value="1"/>
</dbReference>
<dbReference type="GO" id="GO:0006355">
    <property type="term" value="P:regulation of DNA-templated transcription"/>
    <property type="evidence" value="ECO:0007669"/>
    <property type="project" value="InterPro"/>
</dbReference>
<reference evidence="9" key="1">
    <citation type="submission" date="2014-03" db="EMBL/GenBank/DDBJ databases">
        <authorList>
            <person name="Genoscope - CEA"/>
        </authorList>
    </citation>
    <scope>NUCLEOTIDE SEQUENCE [LARGE SCALE GENOMIC DNA]</scope>
    <source>
        <strain evidence="9">CF27</strain>
    </source>
</reference>
<dbReference type="GO" id="GO:0005524">
    <property type="term" value="F:ATP binding"/>
    <property type="evidence" value="ECO:0007669"/>
    <property type="project" value="UniProtKB-KW"/>
</dbReference>
<dbReference type="InterPro" id="IPR025943">
    <property type="entry name" value="Sigma_54_int_dom_ATP-bd_2"/>
</dbReference>
<dbReference type="Gene3D" id="1.10.10.60">
    <property type="entry name" value="Homeodomain-like"/>
    <property type="match status" value="1"/>
</dbReference>
<dbReference type="InterPro" id="IPR058031">
    <property type="entry name" value="AAA_lid_NorR"/>
</dbReference>
<dbReference type="InterPro" id="IPR025944">
    <property type="entry name" value="Sigma_54_int_dom_CS"/>
</dbReference>